<evidence type="ECO:0000259" key="5">
    <source>
        <dbReference type="Pfam" id="PF00389"/>
    </source>
</evidence>
<keyword evidence="3" id="KW-0520">NAD</keyword>
<dbReference type="InterPro" id="IPR006140">
    <property type="entry name" value="D-isomer_DH_NAD-bd"/>
</dbReference>
<comment type="caution">
    <text evidence="7">The sequence shown here is derived from an EMBL/GenBank/DDBJ whole genome shotgun (WGS) entry which is preliminary data.</text>
</comment>
<protein>
    <submittedName>
        <fullName evidence="7">Putative D-lactate dehydrogenase</fullName>
    </submittedName>
</protein>
<evidence type="ECO:0000256" key="3">
    <source>
        <dbReference type="ARBA" id="ARBA00023027"/>
    </source>
</evidence>
<evidence type="ECO:0000259" key="6">
    <source>
        <dbReference type="Pfam" id="PF02826"/>
    </source>
</evidence>
<evidence type="ECO:0000256" key="4">
    <source>
        <dbReference type="RuleBase" id="RU003719"/>
    </source>
</evidence>
<keyword evidence="2 4" id="KW-0560">Oxidoreductase</keyword>
<dbReference type="STRING" id="1218493.JF76_05660"/>
<dbReference type="PANTHER" id="PTHR43026:SF1">
    <property type="entry name" value="2-HYDROXYACID DEHYDROGENASE HOMOLOG 1-RELATED"/>
    <property type="match status" value="1"/>
</dbReference>
<dbReference type="InterPro" id="IPR036291">
    <property type="entry name" value="NAD(P)-bd_dom_sf"/>
</dbReference>
<name>A0A0F4LGY3_9LACO</name>
<dbReference type="Pfam" id="PF00389">
    <property type="entry name" value="2-Hacid_dh"/>
    <property type="match status" value="1"/>
</dbReference>
<accession>A0A0F4LGY3</accession>
<dbReference type="PROSITE" id="PS00671">
    <property type="entry name" value="D_2_HYDROXYACID_DH_3"/>
    <property type="match status" value="1"/>
</dbReference>
<dbReference type="SUPFAM" id="SSF51735">
    <property type="entry name" value="NAD(P)-binding Rossmann-fold domains"/>
    <property type="match status" value="1"/>
</dbReference>
<dbReference type="InterPro" id="IPR006139">
    <property type="entry name" value="D-isomer_2_OHA_DH_cat_dom"/>
</dbReference>
<comment type="similarity">
    <text evidence="1 4">Belongs to the D-isomer specific 2-hydroxyacid dehydrogenase family.</text>
</comment>
<gene>
    <name evidence="7" type="ORF">JF76_05660</name>
</gene>
<dbReference type="GO" id="GO:0008720">
    <property type="term" value="F:D-lactate dehydrogenase (NAD+) activity"/>
    <property type="evidence" value="ECO:0007669"/>
    <property type="project" value="TreeGrafter"/>
</dbReference>
<dbReference type="PANTHER" id="PTHR43026">
    <property type="entry name" value="2-HYDROXYACID DEHYDROGENASE HOMOLOG 1-RELATED"/>
    <property type="match status" value="1"/>
</dbReference>
<feature type="domain" description="D-isomer specific 2-hydroxyacid dehydrogenase NAD-binding" evidence="6">
    <location>
        <begin position="115"/>
        <end position="300"/>
    </location>
</feature>
<dbReference type="GO" id="GO:0051287">
    <property type="term" value="F:NAD binding"/>
    <property type="evidence" value="ECO:0007669"/>
    <property type="project" value="InterPro"/>
</dbReference>
<evidence type="ECO:0000313" key="8">
    <source>
        <dbReference type="Proteomes" id="UP000033533"/>
    </source>
</evidence>
<dbReference type="SUPFAM" id="SSF52283">
    <property type="entry name" value="Formate/glycerate dehydrogenase catalytic domain-like"/>
    <property type="match status" value="1"/>
</dbReference>
<evidence type="ECO:0000256" key="2">
    <source>
        <dbReference type="ARBA" id="ARBA00023002"/>
    </source>
</evidence>
<organism evidence="7 8">
    <name type="scientific">Lactobacillus kullabergensis</name>
    <dbReference type="NCBI Taxonomy" id="1218493"/>
    <lineage>
        <taxon>Bacteria</taxon>
        <taxon>Bacillati</taxon>
        <taxon>Bacillota</taxon>
        <taxon>Bacilli</taxon>
        <taxon>Lactobacillales</taxon>
        <taxon>Lactobacillaceae</taxon>
        <taxon>Lactobacillus</taxon>
    </lineage>
</organism>
<evidence type="ECO:0000256" key="1">
    <source>
        <dbReference type="ARBA" id="ARBA00005854"/>
    </source>
</evidence>
<sequence length="333" mass="37776">MKALLYNMTPEQQVYADKWNKDHPEDDLVSTEDKLDAKTVEMAKGYDVVSVLQVFDIDEEEVYRKLSSYGIKQIALRSVGYNIVNFDFVHKYHMIVTNTPAYSPRAVAENTLTSAMYLLRKWGPILDNEREHLNFVRSEDLMSDEIYNQTVGIIGVGRIGSCVAEMFHALGAKVLGYDLVENPANEAFLEYTDFDTVVKNADILTLHTPLEPSMEDMISAKQFKEMKNTAYLINAARGPLVNTQDLIDALKNKEIAGASLDVMTGEEAIVMKKFKDISELPFEYQELAKMPNVVFTPHSAYYTKTSVKNMIEHSMTDVKRVLNGQKPVYLVEE</sequence>
<dbReference type="PATRIC" id="fig|1218493.3.peg.607"/>
<dbReference type="InterPro" id="IPR029753">
    <property type="entry name" value="D-isomer_DH_CS"/>
</dbReference>
<dbReference type="OrthoDB" id="9805416at2"/>
<dbReference type="EMBL" id="JXBY01000013">
    <property type="protein sequence ID" value="KJY57578.1"/>
    <property type="molecule type" value="Genomic_DNA"/>
</dbReference>
<dbReference type="RefSeq" id="WP_045927744.1">
    <property type="nucleotide sequence ID" value="NZ_JBHSZS010000007.1"/>
</dbReference>
<dbReference type="Proteomes" id="UP000033533">
    <property type="component" value="Unassembled WGS sequence"/>
</dbReference>
<dbReference type="PROSITE" id="PS00065">
    <property type="entry name" value="D_2_HYDROXYACID_DH_1"/>
    <property type="match status" value="1"/>
</dbReference>
<dbReference type="InterPro" id="IPR058205">
    <property type="entry name" value="D-LDH-like"/>
</dbReference>
<proteinExistence type="inferred from homology"/>
<dbReference type="Pfam" id="PF02826">
    <property type="entry name" value="2-Hacid_dh_C"/>
    <property type="match status" value="1"/>
</dbReference>
<dbReference type="InterPro" id="IPR029752">
    <property type="entry name" value="D-isomer_DH_CS1"/>
</dbReference>
<dbReference type="Gene3D" id="3.40.50.720">
    <property type="entry name" value="NAD(P)-binding Rossmann-like Domain"/>
    <property type="match status" value="2"/>
</dbReference>
<reference evidence="7 8" key="1">
    <citation type="submission" date="2014-12" db="EMBL/GenBank/DDBJ databases">
        <title>Comparative genomics of the lactic acid bacteria isolated from the honey bee gut.</title>
        <authorList>
            <person name="Ellegaard K.M."/>
            <person name="Tamarit D."/>
            <person name="Javelind E."/>
            <person name="Olofsson T."/>
            <person name="Andersson S.G."/>
            <person name="Vasquez A."/>
        </authorList>
    </citation>
    <scope>NUCLEOTIDE SEQUENCE [LARGE SCALE GENOMIC DNA]</scope>
    <source>
        <strain evidence="7 8">Biut2</strain>
    </source>
</reference>
<dbReference type="CDD" id="cd12186">
    <property type="entry name" value="LDH"/>
    <property type="match status" value="1"/>
</dbReference>
<dbReference type="HOGENOM" id="CLU_019796_1_1_9"/>
<dbReference type="AlphaFoldDB" id="A0A0F4LGY3"/>
<feature type="domain" description="D-isomer specific 2-hydroxyacid dehydrogenase catalytic" evidence="5">
    <location>
        <begin position="27"/>
        <end position="331"/>
    </location>
</feature>
<evidence type="ECO:0000313" key="7">
    <source>
        <dbReference type="EMBL" id="KJY57578.1"/>
    </source>
</evidence>